<evidence type="ECO:0000313" key="1">
    <source>
        <dbReference type="EMBL" id="KAF6284140.1"/>
    </source>
</evidence>
<dbReference type="Proteomes" id="UP000585614">
    <property type="component" value="Unassembled WGS sequence"/>
</dbReference>
<sequence length="92" mass="9616">MVSSFRPLGRGLPWAEGWGACTAPEKLLVPLGPTDREIPGGSRHQGLVLGAQPGVSRHGGWGWCLLADPVLTGWASLSLGPLWGVGTDTQAF</sequence>
<comment type="caution">
    <text evidence="1">The sequence shown here is derived from an EMBL/GenBank/DDBJ whole genome shotgun (WGS) entry which is preliminary data.</text>
</comment>
<reference evidence="1 2" key="1">
    <citation type="journal article" date="2020" name="Nature">
        <title>Six reference-quality genomes reveal evolution of bat adaptations.</title>
        <authorList>
            <person name="Jebb D."/>
            <person name="Huang Z."/>
            <person name="Pippel M."/>
            <person name="Hughes G.M."/>
            <person name="Lavrichenko K."/>
            <person name="Devanna P."/>
            <person name="Winkler S."/>
            <person name="Jermiin L.S."/>
            <person name="Skirmuntt E.C."/>
            <person name="Katzourakis A."/>
            <person name="Burkitt-Gray L."/>
            <person name="Ray D.A."/>
            <person name="Sullivan K.A.M."/>
            <person name="Roscito J.G."/>
            <person name="Kirilenko B.M."/>
            <person name="Davalos L.M."/>
            <person name="Corthals A.P."/>
            <person name="Power M.L."/>
            <person name="Jones G."/>
            <person name="Ransome R.D."/>
            <person name="Dechmann D.K.N."/>
            <person name="Locatelli A.G."/>
            <person name="Puechmaille S.J."/>
            <person name="Fedrigo O."/>
            <person name="Jarvis E.D."/>
            <person name="Hiller M."/>
            <person name="Vernes S.C."/>
            <person name="Myers E.W."/>
            <person name="Teeling E.C."/>
        </authorList>
    </citation>
    <scope>NUCLEOTIDE SEQUENCE [LARGE SCALE GENOMIC DNA]</scope>
    <source>
        <strain evidence="1">MRhiFer1</strain>
        <tissue evidence="1">Lung</tissue>
    </source>
</reference>
<dbReference type="EMBL" id="JACAGC010000023">
    <property type="protein sequence ID" value="KAF6284140.1"/>
    <property type="molecule type" value="Genomic_DNA"/>
</dbReference>
<name>A0A7J7S6Q7_RHIFE</name>
<accession>A0A7J7S6Q7</accession>
<evidence type="ECO:0000313" key="2">
    <source>
        <dbReference type="Proteomes" id="UP000585614"/>
    </source>
</evidence>
<protein>
    <submittedName>
        <fullName evidence="1">Uncharacterized protein</fullName>
    </submittedName>
</protein>
<dbReference type="AlphaFoldDB" id="A0A7J7S6Q7"/>
<proteinExistence type="predicted"/>
<gene>
    <name evidence="1" type="ORF">mRhiFer1_001829</name>
</gene>
<organism evidence="1 2">
    <name type="scientific">Rhinolophus ferrumequinum</name>
    <name type="common">Greater horseshoe bat</name>
    <dbReference type="NCBI Taxonomy" id="59479"/>
    <lineage>
        <taxon>Eukaryota</taxon>
        <taxon>Metazoa</taxon>
        <taxon>Chordata</taxon>
        <taxon>Craniata</taxon>
        <taxon>Vertebrata</taxon>
        <taxon>Euteleostomi</taxon>
        <taxon>Mammalia</taxon>
        <taxon>Eutheria</taxon>
        <taxon>Laurasiatheria</taxon>
        <taxon>Chiroptera</taxon>
        <taxon>Yinpterochiroptera</taxon>
        <taxon>Rhinolophoidea</taxon>
        <taxon>Rhinolophidae</taxon>
        <taxon>Rhinolophinae</taxon>
        <taxon>Rhinolophus</taxon>
    </lineage>
</organism>